<sequence>MLFKFLGNSDAPDWVLSEMNTLSLVSSVRIKFILLQVYNIIIGAQVNHDNINMHLQDAKLSDGQKRSLLALLSYIVENAVRFDVEPEDLAQELTQLGAPHSHASTINRFYKEYRRNLRKSFKQNFIQFSHPDLIEHRADIILKSKNGNPEPHSVLNVRFHPNNNRPFTVTMTKEQVNDLACELRTAISLLRVNK</sequence>
<dbReference type="OrthoDB" id="284322at2759"/>
<dbReference type="Pfam" id="PF21672">
    <property type="entry name" value="COMM_HN"/>
    <property type="match status" value="1"/>
</dbReference>
<proteinExistence type="predicted"/>
<gene>
    <name evidence="1" type="ORF">TVAG_313930</name>
</gene>
<dbReference type="PANTHER" id="PTHR16231">
    <property type="entry name" value="COMM DOMAIN-CONTAINING PROTEIN 4-8 FAMILY MEMBER"/>
    <property type="match status" value="1"/>
</dbReference>
<protein>
    <recommendedName>
        <fullName evidence="3">COMM domain-containing protein</fullName>
    </recommendedName>
</protein>
<dbReference type="GO" id="GO:0007165">
    <property type="term" value="P:signal transduction"/>
    <property type="evidence" value="ECO:0000318"/>
    <property type="project" value="GO_Central"/>
</dbReference>
<name>A2EKJ1_TRIV3</name>
<dbReference type="AlphaFoldDB" id="A2EKJ1"/>
<dbReference type="InParanoid" id="A2EKJ1"/>
<evidence type="ECO:0000313" key="2">
    <source>
        <dbReference type="Proteomes" id="UP000001542"/>
    </source>
</evidence>
<dbReference type="Proteomes" id="UP000001542">
    <property type="component" value="Unassembled WGS sequence"/>
</dbReference>
<dbReference type="EMBL" id="DS113414">
    <property type="protein sequence ID" value="EAY06818.1"/>
    <property type="molecule type" value="Genomic_DNA"/>
</dbReference>
<dbReference type="PANTHER" id="PTHR16231:SF4">
    <property type="entry name" value="COMM DOMAIN-CONTAINING PROTEIN 4"/>
    <property type="match status" value="1"/>
</dbReference>
<dbReference type="OMA" id="RDCPDWL"/>
<dbReference type="VEuPathDB" id="TrichDB:TVAGG3_0412240"/>
<evidence type="ECO:0000313" key="1">
    <source>
        <dbReference type="EMBL" id="EAY06818.1"/>
    </source>
</evidence>
<reference evidence="1" key="2">
    <citation type="journal article" date="2007" name="Science">
        <title>Draft genome sequence of the sexually transmitted pathogen Trichomonas vaginalis.</title>
        <authorList>
            <person name="Carlton J.M."/>
            <person name="Hirt R.P."/>
            <person name="Silva J.C."/>
            <person name="Delcher A.L."/>
            <person name="Schatz M."/>
            <person name="Zhao Q."/>
            <person name="Wortman J.R."/>
            <person name="Bidwell S.L."/>
            <person name="Alsmark U.C.M."/>
            <person name="Besteiro S."/>
            <person name="Sicheritz-Ponten T."/>
            <person name="Noel C.J."/>
            <person name="Dacks J.B."/>
            <person name="Foster P.G."/>
            <person name="Simillion C."/>
            <person name="Van de Peer Y."/>
            <person name="Miranda-Saavedra D."/>
            <person name="Barton G.J."/>
            <person name="Westrop G.D."/>
            <person name="Mueller S."/>
            <person name="Dessi D."/>
            <person name="Fiori P.L."/>
            <person name="Ren Q."/>
            <person name="Paulsen I."/>
            <person name="Zhang H."/>
            <person name="Bastida-Corcuera F.D."/>
            <person name="Simoes-Barbosa A."/>
            <person name="Brown M.T."/>
            <person name="Hayes R.D."/>
            <person name="Mukherjee M."/>
            <person name="Okumura C.Y."/>
            <person name="Schneider R."/>
            <person name="Smith A.J."/>
            <person name="Vanacova S."/>
            <person name="Villalvazo M."/>
            <person name="Haas B.J."/>
            <person name="Pertea M."/>
            <person name="Feldblyum T.V."/>
            <person name="Utterback T.R."/>
            <person name="Shu C.L."/>
            <person name="Osoegawa K."/>
            <person name="de Jong P.J."/>
            <person name="Hrdy I."/>
            <person name="Horvathova L."/>
            <person name="Zubacova Z."/>
            <person name="Dolezal P."/>
            <person name="Malik S.B."/>
            <person name="Logsdon J.M. Jr."/>
            <person name="Henze K."/>
            <person name="Gupta A."/>
            <person name="Wang C.C."/>
            <person name="Dunne R.L."/>
            <person name="Upcroft J.A."/>
            <person name="Upcroft P."/>
            <person name="White O."/>
            <person name="Salzberg S.L."/>
            <person name="Tang P."/>
            <person name="Chiu C.-H."/>
            <person name="Lee Y.-S."/>
            <person name="Embley T.M."/>
            <person name="Coombs G.H."/>
            <person name="Mottram J.C."/>
            <person name="Tachezy J."/>
            <person name="Fraser-Liggett C.M."/>
            <person name="Johnson P.J."/>
        </authorList>
    </citation>
    <scope>NUCLEOTIDE SEQUENCE [LARGE SCALE GENOMIC DNA]</scope>
    <source>
        <strain evidence="1">G3</strain>
    </source>
</reference>
<dbReference type="RefSeq" id="XP_001319041.1">
    <property type="nucleotide sequence ID" value="XM_001319006.1"/>
</dbReference>
<dbReference type="STRING" id="5722.A2EKJ1"/>
<evidence type="ECO:0008006" key="3">
    <source>
        <dbReference type="Google" id="ProtNLM"/>
    </source>
</evidence>
<accession>A2EKJ1</accession>
<dbReference type="InterPro" id="IPR047155">
    <property type="entry name" value="COMMD4/6/7/8"/>
</dbReference>
<keyword evidence="2" id="KW-1185">Reference proteome</keyword>
<dbReference type="SMR" id="A2EKJ1"/>
<reference evidence="1" key="1">
    <citation type="submission" date="2006-10" db="EMBL/GenBank/DDBJ databases">
        <authorList>
            <person name="Amadeo P."/>
            <person name="Zhao Q."/>
            <person name="Wortman J."/>
            <person name="Fraser-Liggett C."/>
            <person name="Carlton J."/>
        </authorList>
    </citation>
    <scope>NUCLEOTIDE SEQUENCE</scope>
    <source>
        <strain evidence="1">G3</strain>
    </source>
</reference>
<dbReference type="VEuPathDB" id="TrichDB:TVAG_313930"/>
<dbReference type="KEGG" id="tva:4764700"/>
<dbReference type="eggNOG" id="ENOG502QSP3">
    <property type="taxonomic scope" value="Eukaryota"/>
</dbReference>
<organism evidence="1 2">
    <name type="scientific">Trichomonas vaginalis (strain ATCC PRA-98 / G3)</name>
    <dbReference type="NCBI Taxonomy" id="412133"/>
    <lineage>
        <taxon>Eukaryota</taxon>
        <taxon>Metamonada</taxon>
        <taxon>Parabasalia</taxon>
        <taxon>Trichomonadida</taxon>
        <taxon>Trichomonadidae</taxon>
        <taxon>Trichomonas</taxon>
    </lineage>
</organism>